<organism evidence="3 4">
    <name type="scientific">Solemya pervernicosa gill symbiont</name>
    <dbReference type="NCBI Taxonomy" id="642797"/>
    <lineage>
        <taxon>Bacteria</taxon>
        <taxon>Pseudomonadati</taxon>
        <taxon>Pseudomonadota</taxon>
        <taxon>Gammaproteobacteria</taxon>
        <taxon>sulfur-oxidizing symbionts</taxon>
    </lineage>
</organism>
<keyword evidence="4" id="KW-1185">Reference proteome</keyword>
<proteinExistence type="predicted"/>
<keyword evidence="1" id="KW-0732">Signal</keyword>
<feature type="signal peptide" evidence="1">
    <location>
        <begin position="1"/>
        <end position="18"/>
    </location>
</feature>
<dbReference type="OrthoDB" id="8208091at2"/>
<accession>A0A1T2KZA8</accession>
<dbReference type="Proteomes" id="UP000191110">
    <property type="component" value="Unassembled WGS sequence"/>
</dbReference>
<evidence type="ECO:0000259" key="2">
    <source>
        <dbReference type="Pfam" id="PF12146"/>
    </source>
</evidence>
<gene>
    <name evidence="3" type="ORF">BOW53_16395</name>
</gene>
<name>A0A1T2KZA8_9GAMM</name>
<protein>
    <recommendedName>
        <fullName evidence="2">Serine aminopeptidase S33 domain-containing protein</fullName>
    </recommendedName>
</protein>
<feature type="domain" description="Serine aminopeptidase S33" evidence="2">
    <location>
        <begin position="67"/>
        <end position="279"/>
    </location>
</feature>
<dbReference type="Pfam" id="PF12146">
    <property type="entry name" value="Hydrolase_4"/>
    <property type="match status" value="1"/>
</dbReference>
<reference evidence="3 4" key="1">
    <citation type="submission" date="2016-11" db="EMBL/GenBank/DDBJ databases">
        <title>Mixed transmission modes and dynamic genome evolution in an obligate animal-bacterial symbiosis.</title>
        <authorList>
            <person name="Russell S.L."/>
            <person name="Corbett-Detig R.B."/>
            <person name="Cavanaugh C.M."/>
        </authorList>
    </citation>
    <scope>NUCLEOTIDE SEQUENCE [LARGE SCALE GENOMIC DNA]</scope>
    <source>
        <strain evidence="3">Sveles-Q1</strain>
    </source>
</reference>
<dbReference type="RefSeq" id="WP_078485159.1">
    <property type="nucleotide sequence ID" value="NZ_MPRL01000120.1"/>
</dbReference>
<dbReference type="PANTHER" id="PTHR42886">
    <property type="entry name" value="RE40534P-RELATED"/>
    <property type="match status" value="1"/>
</dbReference>
<dbReference type="EMBL" id="MPRL01000120">
    <property type="protein sequence ID" value="OOZ38172.1"/>
    <property type="molecule type" value="Genomic_DNA"/>
</dbReference>
<feature type="chain" id="PRO_5012504377" description="Serine aminopeptidase S33 domain-containing protein" evidence="1">
    <location>
        <begin position="19"/>
        <end position="298"/>
    </location>
</feature>
<sequence length="298" mass="32812">MKKMTLCLFLLAISMTLAAPLKAEEVKTKHAGLTLNAEWITAGDEWKSKPVVLMTHGTLMHGRMEIMEAMQTLFADAGYSSLSLTLSLGLDDRHGPYECAATHKHKHTDALDEIGVWLTWLKKQGVEQVVLLGHSRGGNQTAWFSTERHDAAIKKVILVAPATWSEVYAVKDYQERFGMDVAGPLAASKKLVAAGKGKQVINPVSIIYCKDSSATAESFVAYHGVEPRMHTPSLLGKIQVPVMVFAGSEDTVVKNIEQYVQPMANDKIKLSILEGADHMFRDLYAEDLVDEAVAFIEE</sequence>
<dbReference type="AlphaFoldDB" id="A0A1T2KZA8"/>
<evidence type="ECO:0000313" key="3">
    <source>
        <dbReference type="EMBL" id="OOZ38172.1"/>
    </source>
</evidence>
<dbReference type="InterPro" id="IPR029058">
    <property type="entry name" value="AB_hydrolase_fold"/>
</dbReference>
<evidence type="ECO:0000256" key="1">
    <source>
        <dbReference type="SAM" id="SignalP"/>
    </source>
</evidence>
<comment type="caution">
    <text evidence="3">The sequence shown here is derived from an EMBL/GenBank/DDBJ whole genome shotgun (WGS) entry which is preliminary data.</text>
</comment>
<dbReference type="InterPro" id="IPR022742">
    <property type="entry name" value="Hydrolase_4"/>
</dbReference>
<dbReference type="PANTHER" id="PTHR42886:SF29">
    <property type="entry name" value="PUMMELIG, ISOFORM A"/>
    <property type="match status" value="1"/>
</dbReference>
<dbReference type="SUPFAM" id="SSF53474">
    <property type="entry name" value="alpha/beta-Hydrolases"/>
    <property type="match status" value="1"/>
</dbReference>
<evidence type="ECO:0000313" key="4">
    <source>
        <dbReference type="Proteomes" id="UP000191110"/>
    </source>
</evidence>
<dbReference type="Gene3D" id="3.40.50.1820">
    <property type="entry name" value="alpha/beta hydrolase"/>
    <property type="match status" value="1"/>
</dbReference>